<organism evidence="2 3">
    <name type="scientific">Mucuna pruriens</name>
    <name type="common">Velvet bean</name>
    <name type="synonym">Dolichos pruriens</name>
    <dbReference type="NCBI Taxonomy" id="157652"/>
    <lineage>
        <taxon>Eukaryota</taxon>
        <taxon>Viridiplantae</taxon>
        <taxon>Streptophyta</taxon>
        <taxon>Embryophyta</taxon>
        <taxon>Tracheophyta</taxon>
        <taxon>Spermatophyta</taxon>
        <taxon>Magnoliopsida</taxon>
        <taxon>eudicotyledons</taxon>
        <taxon>Gunneridae</taxon>
        <taxon>Pentapetalae</taxon>
        <taxon>rosids</taxon>
        <taxon>fabids</taxon>
        <taxon>Fabales</taxon>
        <taxon>Fabaceae</taxon>
        <taxon>Papilionoideae</taxon>
        <taxon>50 kb inversion clade</taxon>
        <taxon>NPAAA clade</taxon>
        <taxon>indigoferoid/millettioid clade</taxon>
        <taxon>Phaseoleae</taxon>
        <taxon>Mucuna</taxon>
    </lineage>
</organism>
<evidence type="ECO:0000313" key="3">
    <source>
        <dbReference type="Proteomes" id="UP000257109"/>
    </source>
</evidence>
<feature type="region of interest" description="Disordered" evidence="1">
    <location>
        <begin position="157"/>
        <end position="180"/>
    </location>
</feature>
<accession>A0A371HK81</accession>
<feature type="compositionally biased region" description="Low complexity" evidence="1">
    <location>
        <begin position="163"/>
        <end position="174"/>
    </location>
</feature>
<proteinExistence type="predicted"/>
<protein>
    <submittedName>
        <fullName evidence="2">Uncharacterized protein</fullName>
    </submittedName>
</protein>
<dbReference type="EMBL" id="QJKJ01002372">
    <property type="protein sequence ID" value="RDY03150.1"/>
    <property type="molecule type" value="Genomic_DNA"/>
</dbReference>
<gene>
    <name evidence="2" type="ORF">CR513_13295</name>
</gene>
<dbReference type="AlphaFoldDB" id="A0A371HK81"/>
<dbReference type="OrthoDB" id="2732387at2759"/>
<comment type="caution">
    <text evidence="2">The sequence shown here is derived from an EMBL/GenBank/DDBJ whole genome shotgun (WGS) entry which is preliminary data.</text>
</comment>
<dbReference type="Proteomes" id="UP000257109">
    <property type="component" value="Unassembled WGS sequence"/>
</dbReference>
<feature type="non-terminal residue" evidence="2">
    <location>
        <position position="1"/>
    </location>
</feature>
<keyword evidence="3" id="KW-1185">Reference proteome</keyword>
<name>A0A371HK81_MUCPR</name>
<evidence type="ECO:0000256" key="1">
    <source>
        <dbReference type="SAM" id="MobiDB-lite"/>
    </source>
</evidence>
<evidence type="ECO:0000313" key="2">
    <source>
        <dbReference type="EMBL" id="RDY03150.1"/>
    </source>
</evidence>
<sequence length="180" mass="19871">MHFGRTPLGSIRELPDLQAKILRKEFQVDQKVLVFKSRSKLIVGKLHSRWDGPFVITNVNRHQIKLFHERPTPTMGEMESISLMEQASPNGTSRASLKIPSIFMSCIEDNASFKLLIFLGCGESQAKVSQPVKRSLGPGEVVPTRLAPSQAGRLPSLVVGKWPNQPSSPSLVPLQPNPAQ</sequence>
<reference evidence="2" key="1">
    <citation type="submission" date="2018-05" db="EMBL/GenBank/DDBJ databases">
        <title>Draft genome of Mucuna pruriens seed.</title>
        <authorList>
            <person name="Nnadi N.E."/>
            <person name="Vos R."/>
            <person name="Hasami M.H."/>
            <person name="Devisetty U.K."/>
            <person name="Aguiy J.C."/>
        </authorList>
    </citation>
    <scope>NUCLEOTIDE SEQUENCE [LARGE SCALE GENOMIC DNA]</scope>
    <source>
        <strain evidence="2">JCA_2017</strain>
    </source>
</reference>